<dbReference type="AlphaFoldDB" id="A0A1D9NYX7"/>
<dbReference type="PANTHER" id="PTHR33495:SF2">
    <property type="entry name" value="ANTI-SIGMA FACTOR ANTAGONIST TM_1081-RELATED"/>
    <property type="match status" value="1"/>
</dbReference>
<accession>A0A1D9NYX7</accession>
<dbReference type="PANTHER" id="PTHR33495">
    <property type="entry name" value="ANTI-SIGMA FACTOR ANTAGONIST TM_1081-RELATED-RELATED"/>
    <property type="match status" value="1"/>
</dbReference>
<dbReference type="InterPro" id="IPR058548">
    <property type="entry name" value="MlaB-like_STAS"/>
</dbReference>
<keyword evidence="5" id="KW-1185">Reference proteome</keyword>
<dbReference type="InterPro" id="IPR036513">
    <property type="entry name" value="STAS_dom_sf"/>
</dbReference>
<evidence type="ECO:0000313" key="4">
    <source>
        <dbReference type="EMBL" id="AOZ95401.1"/>
    </source>
</evidence>
<dbReference type="Pfam" id="PF13466">
    <property type="entry name" value="STAS_2"/>
    <property type="match status" value="1"/>
</dbReference>
<gene>
    <name evidence="4" type="ORF">bhn_I0367</name>
</gene>
<dbReference type="InterPro" id="IPR002645">
    <property type="entry name" value="STAS_dom"/>
</dbReference>
<proteinExistence type="inferred from homology"/>
<dbReference type="GO" id="GO:0043856">
    <property type="term" value="F:anti-sigma factor antagonist activity"/>
    <property type="evidence" value="ECO:0007669"/>
    <property type="project" value="InterPro"/>
</dbReference>
<dbReference type="NCBIfam" id="TIGR00377">
    <property type="entry name" value="ant_ant_sig"/>
    <property type="match status" value="1"/>
</dbReference>
<dbReference type="EMBL" id="CP017831">
    <property type="protein sequence ID" value="AOZ95401.1"/>
    <property type="molecule type" value="Genomic_DNA"/>
</dbReference>
<evidence type="ECO:0000313" key="5">
    <source>
        <dbReference type="Proteomes" id="UP000179284"/>
    </source>
</evidence>
<name>A0A1D9NYX7_9FIRM</name>
<dbReference type="InterPro" id="IPR003658">
    <property type="entry name" value="Anti-sigma_ant"/>
</dbReference>
<dbReference type="CDD" id="cd07043">
    <property type="entry name" value="STAS_anti-anti-sigma_factors"/>
    <property type="match status" value="1"/>
</dbReference>
<dbReference type="PROSITE" id="PS50801">
    <property type="entry name" value="STAS"/>
    <property type="match status" value="1"/>
</dbReference>
<comment type="similarity">
    <text evidence="1 2">Belongs to the anti-sigma-factor antagonist family.</text>
</comment>
<dbReference type="SUPFAM" id="SSF52091">
    <property type="entry name" value="SpoIIaa-like"/>
    <property type="match status" value="1"/>
</dbReference>
<organism evidence="4 5">
    <name type="scientific">Butyrivibrio hungatei</name>
    <dbReference type="NCBI Taxonomy" id="185008"/>
    <lineage>
        <taxon>Bacteria</taxon>
        <taxon>Bacillati</taxon>
        <taxon>Bacillota</taxon>
        <taxon>Clostridia</taxon>
        <taxon>Lachnospirales</taxon>
        <taxon>Lachnospiraceae</taxon>
        <taxon>Butyrivibrio</taxon>
    </lineage>
</organism>
<feature type="domain" description="STAS" evidence="3">
    <location>
        <begin position="14"/>
        <end position="98"/>
    </location>
</feature>
<dbReference type="Proteomes" id="UP000179284">
    <property type="component" value="Chromosome I"/>
</dbReference>
<evidence type="ECO:0000256" key="2">
    <source>
        <dbReference type="RuleBase" id="RU003749"/>
    </source>
</evidence>
<evidence type="ECO:0000256" key="1">
    <source>
        <dbReference type="ARBA" id="ARBA00009013"/>
    </source>
</evidence>
<reference evidence="5" key="1">
    <citation type="submission" date="2016-10" db="EMBL/GenBank/DDBJ databases">
        <title>The complete genome sequence of the rumen bacterium Butyrivibrio hungatei MB2003.</title>
        <authorList>
            <person name="Palevich N."/>
            <person name="Kelly W.J."/>
            <person name="Leahy S.C."/>
            <person name="Altermann E."/>
            <person name="Rakonjac J."/>
            <person name="Attwood G.T."/>
        </authorList>
    </citation>
    <scope>NUCLEOTIDE SEQUENCE [LARGE SCALE GENOMIC DNA]</scope>
    <source>
        <strain evidence="5">MB2003</strain>
    </source>
</reference>
<evidence type="ECO:0000259" key="3">
    <source>
        <dbReference type="PROSITE" id="PS50801"/>
    </source>
</evidence>
<dbReference type="RefSeq" id="WP_071175180.1">
    <property type="nucleotide sequence ID" value="NZ_CP017831.1"/>
</dbReference>
<dbReference type="OrthoDB" id="9794628at2"/>
<dbReference type="KEGG" id="bhu:bhn_I0367"/>
<dbReference type="Gene3D" id="3.30.750.24">
    <property type="entry name" value="STAS domain"/>
    <property type="match status" value="1"/>
</dbReference>
<sequence length="98" mass="10736">MNISKKLNGDRLDVVLEGRLDTLTAPDLEAEIKPDLDSVKELVIDVKNLEYISSAGLRTLLMAKRALHNKGTVKVVGANEIVKEVFSVTGFDSLLDVE</sequence>
<protein>
    <recommendedName>
        <fullName evidence="2">Anti-sigma factor antagonist</fullName>
    </recommendedName>
</protein>